<reference evidence="11" key="1">
    <citation type="journal article" date="2019" name="Int. J. Syst. Evol. Microbiol.">
        <title>The Global Catalogue of Microorganisms (GCM) 10K type strain sequencing project: providing services to taxonomists for standard genome sequencing and annotation.</title>
        <authorList>
            <consortium name="The Broad Institute Genomics Platform"/>
            <consortium name="The Broad Institute Genome Sequencing Center for Infectious Disease"/>
            <person name="Wu L."/>
            <person name="Ma J."/>
        </authorList>
    </citation>
    <scope>NUCLEOTIDE SEQUENCE [LARGE SCALE GENOMIC DNA]</scope>
    <source>
        <strain evidence="11">CGMCC 4.1641</strain>
    </source>
</reference>
<evidence type="ECO:0000256" key="5">
    <source>
        <dbReference type="ARBA" id="ARBA00022989"/>
    </source>
</evidence>
<keyword evidence="3" id="KW-1003">Cell membrane</keyword>
<dbReference type="CDD" id="cd06261">
    <property type="entry name" value="TM_PBP2"/>
    <property type="match status" value="1"/>
</dbReference>
<sequence length="326" mass="34604">MAAEKSTSHEIADWPPAVNEGVNRTSSVRGSAVGMQATAAGAERKPLLRRLASNKELLFSGIAVAAIGAVALAPGLFATHDPYGLDVASRFQKPGSTHLFGTDNFGRDIYSRTVFGLQISVLVGLGVAAMSGLLGLVIGLYAGFYRVLDQLFMRISDGLIAFPSILLALAIMSMLGPSIGNLMLCLTAVITPNVARVVRSGVLVVREQTYVEAMQALGASKTRILWRHIAPNTMSVLIVQTTFIFVEVIIVEAALSFLGAGIPAPTPSLGNLLLDGKMYIFNSWWMTVFPGAALFAVALVFNLLGDGLRDYLDPHADRAGGKSGRK</sequence>
<evidence type="ECO:0000313" key="10">
    <source>
        <dbReference type="EMBL" id="MFC4302136.1"/>
    </source>
</evidence>
<comment type="similarity">
    <text evidence="7">Belongs to the binding-protein-dependent transport system permease family.</text>
</comment>
<dbReference type="PANTHER" id="PTHR43386:SF1">
    <property type="entry name" value="D,D-DIPEPTIDE TRANSPORT SYSTEM PERMEASE PROTEIN DDPC-RELATED"/>
    <property type="match status" value="1"/>
</dbReference>
<dbReference type="Gene3D" id="1.10.3720.10">
    <property type="entry name" value="MetI-like"/>
    <property type="match status" value="1"/>
</dbReference>
<organism evidence="10 11">
    <name type="scientific">Cohnella boryungensis</name>
    <dbReference type="NCBI Taxonomy" id="768479"/>
    <lineage>
        <taxon>Bacteria</taxon>
        <taxon>Bacillati</taxon>
        <taxon>Bacillota</taxon>
        <taxon>Bacilli</taxon>
        <taxon>Bacillales</taxon>
        <taxon>Paenibacillaceae</taxon>
        <taxon>Cohnella</taxon>
    </lineage>
</organism>
<dbReference type="Pfam" id="PF00528">
    <property type="entry name" value="BPD_transp_1"/>
    <property type="match status" value="1"/>
</dbReference>
<keyword evidence="11" id="KW-1185">Reference proteome</keyword>
<dbReference type="InterPro" id="IPR035906">
    <property type="entry name" value="MetI-like_sf"/>
</dbReference>
<evidence type="ECO:0000256" key="3">
    <source>
        <dbReference type="ARBA" id="ARBA00022475"/>
    </source>
</evidence>
<evidence type="ECO:0000259" key="9">
    <source>
        <dbReference type="PROSITE" id="PS50928"/>
    </source>
</evidence>
<feature type="transmembrane region" description="Helical" evidence="7">
    <location>
        <begin position="151"/>
        <end position="172"/>
    </location>
</feature>
<feature type="transmembrane region" description="Helical" evidence="7">
    <location>
        <begin position="284"/>
        <end position="304"/>
    </location>
</feature>
<evidence type="ECO:0000256" key="1">
    <source>
        <dbReference type="ARBA" id="ARBA00004651"/>
    </source>
</evidence>
<keyword evidence="5 7" id="KW-1133">Transmembrane helix</keyword>
<dbReference type="EMBL" id="JBHSED010000003">
    <property type="protein sequence ID" value="MFC4302136.1"/>
    <property type="molecule type" value="Genomic_DNA"/>
</dbReference>
<protein>
    <submittedName>
        <fullName evidence="10">ABC transporter permease</fullName>
    </submittedName>
</protein>
<evidence type="ECO:0000313" key="11">
    <source>
        <dbReference type="Proteomes" id="UP001595755"/>
    </source>
</evidence>
<dbReference type="RefSeq" id="WP_378126108.1">
    <property type="nucleotide sequence ID" value="NZ_JBHSED010000003.1"/>
</dbReference>
<gene>
    <name evidence="10" type="ORF">ACFO1S_01630</name>
</gene>
<comment type="caution">
    <text evidence="10">The sequence shown here is derived from an EMBL/GenBank/DDBJ whole genome shotgun (WGS) entry which is preliminary data.</text>
</comment>
<feature type="region of interest" description="Disordered" evidence="8">
    <location>
        <begin position="1"/>
        <end position="25"/>
    </location>
</feature>
<name>A0ABV8S448_9BACL</name>
<feature type="domain" description="ABC transmembrane type-1" evidence="9">
    <location>
        <begin position="117"/>
        <end position="305"/>
    </location>
</feature>
<feature type="transmembrane region" description="Helical" evidence="7">
    <location>
        <begin position="119"/>
        <end position="144"/>
    </location>
</feature>
<proteinExistence type="inferred from homology"/>
<feature type="transmembrane region" description="Helical" evidence="7">
    <location>
        <begin position="236"/>
        <end position="264"/>
    </location>
</feature>
<keyword evidence="4 7" id="KW-0812">Transmembrane</keyword>
<feature type="transmembrane region" description="Helical" evidence="7">
    <location>
        <begin position="57"/>
        <end position="77"/>
    </location>
</feature>
<evidence type="ECO:0000256" key="8">
    <source>
        <dbReference type="SAM" id="MobiDB-lite"/>
    </source>
</evidence>
<dbReference type="InterPro" id="IPR050366">
    <property type="entry name" value="BP-dependent_transpt_permease"/>
</dbReference>
<comment type="subcellular location">
    <subcellularLocation>
        <location evidence="1 7">Cell membrane</location>
        <topology evidence="1 7">Multi-pass membrane protein</topology>
    </subcellularLocation>
</comment>
<dbReference type="PROSITE" id="PS50928">
    <property type="entry name" value="ABC_TM1"/>
    <property type="match status" value="1"/>
</dbReference>
<evidence type="ECO:0000256" key="2">
    <source>
        <dbReference type="ARBA" id="ARBA00022448"/>
    </source>
</evidence>
<keyword evidence="6 7" id="KW-0472">Membrane</keyword>
<dbReference type="Proteomes" id="UP001595755">
    <property type="component" value="Unassembled WGS sequence"/>
</dbReference>
<dbReference type="PANTHER" id="PTHR43386">
    <property type="entry name" value="OLIGOPEPTIDE TRANSPORT SYSTEM PERMEASE PROTEIN APPC"/>
    <property type="match status" value="1"/>
</dbReference>
<evidence type="ECO:0000256" key="4">
    <source>
        <dbReference type="ARBA" id="ARBA00022692"/>
    </source>
</evidence>
<accession>A0ABV8S448</accession>
<evidence type="ECO:0000256" key="6">
    <source>
        <dbReference type="ARBA" id="ARBA00023136"/>
    </source>
</evidence>
<keyword evidence="2 7" id="KW-0813">Transport</keyword>
<feature type="compositionally biased region" description="Basic and acidic residues" evidence="8">
    <location>
        <begin position="1"/>
        <end position="12"/>
    </location>
</feature>
<evidence type="ECO:0000256" key="7">
    <source>
        <dbReference type="RuleBase" id="RU363032"/>
    </source>
</evidence>
<dbReference type="SUPFAM" id="SSF161098">
    <property type="entry name" value="MetI-like"/>
    <property type="match status" value="1"/>
</dbReference>
<dbReference type="InterPro" id="IPR000515">
    <property type="entry name" value="MetI-like"/>
</dbReference>